<gene>
    <name evidence="1" type="ORF">EVJ58_g9096</name>
</gene>
<dbReference type="Proteomes" id="UP000298390">
    <property type="component" value="Unassembled WGS sequence"/>
</dbReference>
<accession>A0A4Y9XV62</accession>
<name>A0A4Y9XV62_9APHY</name>
<evidence type="ECO:0000313" key="2">
    <source>
        <dbReference type="Proteomes" id="UP000298390"/>
    </source>
</evidence>
<proteinExistence type="predicted"/>
<dbReference type="EMBL" id="SEKV01000745">
    <property type="protein sequence ID" value="TFY54040.1"/>
    <property type="molecule type" value="Genomic_DNA"/>
</dbReference>
<comment type="caution">
    <text evidence="1">The sequence shown here is derived from an EMBL/GenBank/DDBJ whole genome shotgun (WGS) entry which is preliminary data.</text>
</comment>
<evidence type="ECO:0000313" key="1">
    <source>
        <dbReference type="EMBL" id="TFY54040.1"/>
    </source>
</evidence>
<dbReference type="AlphaFoldDB" id="A0A4Y9XV62"/>
<organism evidence="1 2">
    <name type="scientific">Rhodofomes roseus</name>
    <dbReference type="NCBI Taxonomy" id="34475"/>
    <lineage>
        <taxon>Eukaryota</taxon>
        <taxon>Fungi</taxon>
        <taxon>Dikarya</taxon>
        <taxon>Basidiomycota</taxon>
        <taxon>Agaricomycotina</taxon>
        <taxon>Agaricomycetes</taxon>
        <taxon>Polyporales</taxon>
        <taxon>Rhodofomes</taxon>
    </lineage>
</organism>
<reference evidence="1 2" key="1">
    <citation type="submission" date="2019-01" db="EMBL/GenBank/DDBJ databases">
        <title>Genome sequencing of the rare red list fungi Fomitopsis rosea.</title>
        <authorList>
            <person name="Buettner E."/>
            <person name="Kellner H."/>
        </authorList>
    </citation>
    <scope>NUCLEOTIDE SEQUENCE [LARGE SCALE GENOMIC DNA]</scope>
    <source>
        <strain evidence="1 2">DSM 105464</strain>
    </source>
</reference>
<sequence length="292" mass="32097">MVTSLRLRYPDDGRRANIGTRTRDRVLLAASDAAGPVPRPPSVRYRCPGQALVATLALSSICTSGKPRGFLVPGPRTSPTCAKTDAQIYVVPADARVRLSYFPFNETLRQNVLDAVTKFDFYASDDYDVAPVPEFGQPAAYICGEFTKINGTSYASDHAFNTNVFDVVNGMNDGHTGWYTYCHRKTFENLLPAPASSARVVTIEGLPAYSYVSYITDTVSGSYLDHGERVNSMFCNYRNSGGNYSQRFGDLRGPVFPDLTNLTMEVIFANGTESVMPYLTGYLEEPFTETAS</sequence>
<dbReference type="STRING" id="34475.A0A4Y9XV62"/>
<protein>
    <submittedName>
        <fullName evidence="1">Uncharacterized protein</fullName>
    </submittedName>
</protein>